<feature type="compositionally biased region" description="Polar residues" evidence="1">
    <location>
        <begin position="982"/>
        <end position="995"/>
    </location>
</feature>
<feature type="region of interest" description="Disordered" evidence="1">
    <location>
        <begin position="1227"/>
        <end position="1259"/>
    </location>
</feature>
<keyword evidence="2 3" id="KW-0812">Transmembrane</keyword>
<proteinExistence type="predicted"/>
<keyword evidence="4" id="KW-1185">Reference proteome</keyword>
<dbReference type="SUPFAM" id="SSF81660">
    <property type="entry name" value="Metal cation-transporting ATPase, ATP-binding domain N"/>
    <property type="match status" value="1"/>
</dbReference>
<keyword evidence="2" id="KW-0472">Membrane</keyword>
<feature type="compositionally biased region" description="Polar residues" evidence="1">
    <location>
        <begin position="269"/>
        <end position="293"/>
    </location>
</feature>
<feature type="compositionally biased region" description="Low complexity" evidence="1">
    <location>
        <begin position="1180"/>
        <end position="1194"/>
    </location>
</feature>
<dbReference type="PANTHER" id="PTHR13219">
    <property type="entry name" value="TRANSMEMBRANE PROTEIN 94"/>
    <property type="match status" value="1"/>
</dbReference>
<protein>
    <submittedName>
        <fullName evidence="3">Transmembrane protein 94</fullName>
    </submittedName>
</protein>
<name>A0ABQ7S6N5_9ACAR</name>
<evidence type="ECO:0000256" key="1">
    <source>
        <dbReference type="SAM" id="MobiDB-lite"/>
    </source>
</evidence>
<dbReference type="InterPro" id="IPR039720">
    <property type="entry name" value="TMEM94"/>
</dbReference>
<dbReference type="Gene3D" id="1.20.1110.10">
    <property type="entry name" value="Calcium-transporting ATPase, transmembrane domain"/>
    <property type="match status" value="1"/>
</dbReference>
<feature type="region of interest" description="Disordered" evidence="1">
    <location>
        <begin position="1389"/>
        <end position="1519"/>
    </location>
</feature>
<evidence type="ECO:0000256" key="2">
    <source>
        <dbReference type="SAM" id="Phobius"/>
    </source>
</evidence>
<feature type="region of interest" description="Disordered" evidence="1">
    <location>
        <begin position="1179"/>
        <end position="1201"/>
    </location>
</feature>
<feature type="transmembrane region" description="Helical" evidence="2">
    <location>
        <begin position="1615"/>
        <end position="1636"/>
    </location>
</feature>
<feature type="transmembrane region" description="Helical" evidence="2">
    <location>
        <begin position="1587"/>
        <end position="1609"/>
    </location>
</feature>
<dbReference type="SUPFAM" id="SSF81665">
    <property type="entry name" value="Calcium ATPase, transmembrane domain M"/>
    <property type="match status" value="1"/>
</dbReference>
<feature type="compositionally biased region" description="Basic and acidic residues" evidence="1">
    <location>
        <begin position="996"/>
        <end position="1005"/>
    </location>
</feature>
<dbReference type="InterPro" id="IPR023299">
    <property type="entry name" value="ATPase_P-typ_cyto_dom_N"/>
</dbReference>
<feature type="transmembrane region" description="Helical" evidence="2">
    <location>
        <begin position="1803"/>
        <end position="1823"/>
    </location>
</feature>
<feature type="compositionally biased region" description="Low complexity" evidence="1">
    <location>
        <begin position="1421"/>
        <end position="1519"/>
    </location>
</feature>
<keyword evidence="2" id="KW-1133">Transmembrane helix</keyword>
<feature type="transmembrane region" description="Helical" evidence="2">
    <location>
        <begin position="1657"/>
        <end position="1685"/>
    </location>
</feature>
<feature type="region of interest" description="Disordered" evidence="1">
    <location>
        <begin position="265"/>
        <end position="293"/>
    </location>
</feature>
<evidence type="ECO:0000313" key="3">
    <source>
        <dbReference type="EMBL" id="KAG9509071.1"/>
    </source>
</evidence>
<dbReference type="InterPro" id="IPR023298">
    <property type="entry name" value="ATPase_P-typ_TM_dom_sf"/>
</dbReference>
<organism evidence="3 4">
    <name type="scientific">Fragariocoptes setiger</name>
    <dbReference type="NCBI Taxonomy" id="1670756"/>
    <lineage>
        <taxon>Eukaryota</taxon>
        <taxon>Metazoa</taxon>
        <taxon>Ecdysozoa</taxon>
        <taxon>Arthropoda</taxon>
        <taxon>Chelicerata</taxon>
        <taxon>Arachnida</taxon>
        <taxon>Acari</taxon>
        <taxon>Acariformes</taxon>
        <taxon>Trombidiformes</taxon>
        <taxon>Prostigmata</taxon>
        <taxon>Eupodina</taxon>
        <taxon>Eriophyoidea</taxon>
        <taxon>Phytoptidae</taxon>
        <taxon>Fragariocoptes</taxon>
    </lineage>
</organism>
<feature type="transmembrane region" description="Helical" evidence="2">
    <location>
        <begin position="1719"/>
        <end position="1743"/>
    </location>
</feature>
<accession>A0ABQ7S6N5</accession>
<dbReference type="PANTHER" id="PTHR13219:SF6">
    <property type="entry name" value="TRANSMEMBRANE PROTEIN 94"/>
    <property type="match status" value="1"/>
</dbReference>
<reference evidence="3 4" key="1">
    <citation type="submission" date="2020-10" db="EMBL/GenBank/DDBJ databases">
        <authorList>
            <person name="Klimov P.B."/>
            <person name="Dyachkov S.M."/>
            <person name="Chetverikov P.E."/>
        </authorList>
    </citation>
    <scope>NUCLEOTIDE SEQUENCE [LARGE SCALE GENOMIC DNA]</scope>
    <source>
        <strain evidence="3">BMOC 18-1129-001#AD2665</strain>
        <tissue evidence="3">Entire mites</tissue>
    </source>
</reference>
<feature type="transmembrane region" description="Helical" evidence="2">
    <location>
        <begin position="115"/>
        <end position="133"/>
    </location>
</feature>
<comment type="caution">
    <text evidence="3">The sequence shown here is derived from an EMBL/GenBank/DDBJ whole genome shotgun (WGS) entry which is preliminary data.</text>
</comment>
<dbReference type="Proteomes" id="UP000825002">
    <property type="component" value="Unassembled WGS sequence"/>
</dbReference>
<evidence type="ECO:0000313" key="4">
    <source>
        <dbReference type="Proteomes" id="UP000825002"/>
    </source>
</evidence>
<feature type="transmembrane region" description="Helical" evidence="2">
    <location>
        <begin position="348"/>
        <end position="368"/>
    </location>
</feature>
<dbReference type="EMBL" id="JAIFTH010000699">
    <property type="protein sequence ID" value="KAG9509071.1"/>
    <property type="molecule type" value="Genomic_DNA"/>
</dbReference>
<feature type="transmembrane region" description="Helical" evidence="2">
    <location>
        <begin position="82"/>
        <end position="103"/>
    </location>
</feature>
<feature type="region of interest" description="Disordered" evidence="1">
    <location>
        <begin position="954"/>
        <end position="1020"/>
    </location>
</feature>
<feature type="compositionally biased region" description="Basic residues" evidence="1">
    <location>
        <begin position="1396"/>
        <end position="1406"/>
    </location>
</feature>
<feature type="compositionally biased region" description="Polar residues" evidence="1">
    <location>
        <begin position="959"/>
        <end position="974"/>
    </location>
</feature>
<feature type="region of interest" description="Disordered" evidence="1">
    <location>
        <begin position="465"/>
        <end position="485"/>
    </location>
</feature>
<gene>
    <name evidence="3" type="primary">TMEM94</name>
    <name evidence="3" type="ORF">GZH46_02421</name>
</gene>
<feature type="transmembrane region" description="Helical" evidence="2">
    <location>
        <begin position="1764"/>
        <end position="1783"/>
    </location>
</feature>
<sequence length="1852" mass="206046">MELMMRKTSETEAAATTAATTTATAAEAIANDGLDTQEALRRLHNAIKQEIVATKESCKGRGNLVWLKDSLSFRSELSKMRWPSVIFMGAEALVHFIVAFVIRADNNIAVTWTEWHGFILLMLLLFNLTVNMWDTRLRHQELLMKAERMLDLIYMCSRNRRLLRRWRQYSQQSAKPSHLFVPQSPCIHRQMTYRDGSCVNLPVYLLVKGDIIRMNPGDTAPGDCISVKKIVPHQSDTHRQQQQSDNRSTVYDHLLLKDNSIFMQPSDVIGNSKNESSSTKRTNNQGNHHQAFSSEHARLKRACRSQDFIMLSAPYINSLRISLRRTERPVNSVEKECFIVSRSYFETLVMPLVFLLSTIVTAIHYAYLDLTDSDHRIKPISLSYLLLRPALTIMPFLPWMFPSLWLIANAYGTVRLLCCRSAQRRRSSSKGNKKSVSSTMTPDVETPSHYTPDFAYHQHPGANKNHASFSVGNPPETDTTIDGGTNKYTGDYDIRQVTSSASFQQVLRLFIDLIRGTSGHVWRSSSLLQVLGSLTSLCCIDKVGILSWPTATPERICLLTNGPRNDDRVSQSTIMRPANSNNDNNIENNIDIDSNQEDFQTTNLVDTQSANQQLMPTTQQQNDDVYAHHTVDSNSDRLVHSYSAPNESTALMNGDQGANNHRQRHNIKPLVSSHVEVLDLTNSYSAAPHSNSDRTSTGGDTLVVGELQFDDAHWRAYLENLKPLGLSIMMNNCCEQSLADYFRFYKTINYESLCQGHKVPVVKRRCLCMVSRLIGFSESATANYEYCNQIALFRHIDPNVIRQASVASTLIASSTSATRLKLPFPNMTCNIFKDIFTGSYQVFSQGTADILLDTCEDYWDGQDLCPLNENARKKILDFYQRTSLTSYCLAFSYAPLLRRHNLGRNYIEFPAQETQRFDRSLRRLQTMARCNDQPIVNDPGTAVTRTHKLSATLERRHMSLSSIDDNRGTSTTDDQGCADADSGNTVPDVSKPTTETTKDEAKHTNDGLNNNAVATAGGKTKDVIKKRYKRKVSHKRRATRLSEALDELTDQVFVGMVAMQHQACPDFVSLVEQLELACIRFVHFSKENELRSRVFNEKMGLESGWNCHISLMSDTPTSTGTPATLLSPTADSQTVNTMSVWPNSTDSTELLSTERLNSDPNFSGANFQQNAHQHLLFNPRASDSSSTRSSNSTAIGCRNCSMPSHAMHDGSSLSHWMSVPSLVLGLSKSSADPSTRLDSMNCSYDDNDNDKHSMHQKHSKLSVRAVTLSGGDKVTATDYDKSGELSDSVPSEVDQTEPFAFDMSNRAKLPKGIENIRPHLEEVDNVPLQVSLFTDCTPNLTHEMIKIMQEYGEIVCVIGSSLSKVNTGLFLQANASIGIEPLEPTACMHSTAQGRGRQRRSKRRKTLSSSRSQDKKSFKRTSSTSPSSLTSIVSKTSLSSSTSSSLSSNSSSSSTASSSTTSSSSSSSSSDSEDSSSNRSSSSPDSASSSSSSSSLLNSSTSNRQHSDSSYDTDSCDSSDTTKRAMATTIKLLHSNRLAHELPNPTALASLLATLPCSFAFKRNDPVSLHGLIMEARHFTFKMKNSFVCMICFALSLSSAQFLTSILFLPPMLSSGLTIWLTVVVVPLMSFSLMGTEIDSQVMKIAVGKNLQLKKENIIFFVICYLIKFIPSIIIVVLCFGAIIAHSCDLTGFGSSSLGPCWMFTSVKNSTGASDTDEFLWSAHLLTAQVFAAFLLVLYFIVISAGFVHRTHLMWQRSPCQNRIWVALSIVLLTSQILFSIAELKLNMPSSDLPFEFLTSLPVHIWAISSLWPLLVLIINVLVKRAEIKATIRQQRRARFDFNTKLGMNSPF</sequence>
<feature type="compositionally biased region" description="Polar residues" evidence="1">
    <location>
        <begin position="1227"/>
        <end position="1244"/>
    </location>
</feature>